<dbReference type="Proteomes" id="UP001597511">
    <property type="component" value="Unassembled WGS sequence"/>
</dbReference>
<keyword evidence="3" id="KW-1185">Reference proteome</keyword>
<dbReference type="SUPFAM" id="SSF51445">
    <property type="entry name" value="(Trans)glycosidases"/>
    <property type="match status" value="1"/>
</dbReference>
<evidence type="ECO:0000256" key="1">
    <source>
        <dbReference type="SAM" id="SignalP"/>
    </source>
</evidence>
<evidence type="ECO:0000313" key="3">
    <source>
        <dbReference type="Proteomes" id="UP001597511"/>
    </source>
</evidence>
<keyword evidence="1" id="KW-0732">Signal</keyword>
<dbReference type="EMBL" id="JBHUOZ010000003">
    <property type="protein sequence ID" value="MFD2921748.1"/>
    <property type="molecule type" value="Genomic_DNA"/>
</dbReference>
<dbReference type="PROSITE" id="PS51257">
    <property type="entry name" value="PROKAR_LIPOPROTEIN"/>
    <property type="match status" value="1"/>
</dbReference>
<protein>
    <recommendedName>
        <fullName evidence="4">Glycosyl hydrolases family 18</fullName>
    </recommendedName>
</protein>
<accession>A0ABW6A8U8</accession>
<sequence length="350" mass="38267">MKKNIFLFPLLALLMVACSKVRVAKDLPDLTTPEYRDSVRSAIAWIEQVAKEKADSIRKVDSLRNATGGGPDPDDLRFKKDLLIGYVEVNNRAFKNVTCFLDEEGKPVIDLALMFAPNININAATGKPIITYNRQVTATINNGYLRYVQSKGIKVGMTLLGNHDNAGFRNFRTLAEATDFAQHVAMEVRRLGIDAIDFDDEYSANPSWANSESFTMVVSEIKRLLPDKFVMCYIFGGASASSWNGTRIGDYADVGCSAFYPQTPSPGVAGFPVNKLIASASYTYGGFSNVEQSMASLKSGGYRGVMIFDVRGVAGFTNFFAPYVKGMKGKTLTVVPGCLNATENDDVNVN</sequence>
<dbReference type="RefSeq" id="WP_386102662.1">
    <property type="nucleotide sequence ID" value="NZ_JBHUOZ010000003.1"/>
</dbReference>
<dbReference type="InterPro" id="IPR017853">
    <property type="entry name" value="GH"/>
</dbReference>
<comment type="caution">
    <text evidence="2">The sequence shown here is derived from an EMBL/GenBank/DDBJ whole genome shotgun (WGS) entry which is preliminary data.</text>
</comment>
<evidence type="ECO:0008006" key="4">
    <source>
        <dbReference type="Google" id="ProtNLM"/>
    </source>
</evidence>
<dbReference type="Gene3D" id="3.20.20.80">
    <property type="entry name" value="Glycosidases"/>
    <property type="match status" value="1"/>
</dbReference>
<reference evidence="3" key="1">
    <citation type="journal article" date="2019" name="Int. J. Syst. Evol. Microbiol.">
        <title>The Global Catalogue of Microorganisms (GCM) 10K type strain sequencing project: providing services to taxonomists for standard genome sequencing and annotation.</title>
        <authorList>
            <consortium name="The Broad Institute Genomics Platform"/>
            <consortium name="The Broad Institute Genome Sequencing Center for Infectious Disease"/>
            <person name="Wu L."/>
            <person name="Ma J."/>
        </authorList>
    </citation>
    <scope>NUCLEOTIDE SEQUENCE [LARGE SCALE GENOMIC DNA]</scope>
    <source>
        <strain evidence="3">KCTC 23299</strain>
    </source>
</reference>
<name>A0ABW6A8U8_9BACT</name>
<proteinExistence type="predicted"/>
<feature type="chain" id="PRO_5045498359" description="Glycosyl hydrolases family 18" evidence="1">
    <location>
        <begin position="25"/>
        <end position="350"/>
    </location>
</feature>
<gene>
    <name evidence="2" type="ORF">ACFS6H_18655</name>
</gene>
<organism evidence="2 3">
    <name type="scientific">Terrimonas rubra</name>
    <dbReference type="NCBI Taxonomy" id="1035890"/>
    <lineage>
        <taxon>Bacteria</taxon>
        <taxon>Pseudomonadati</taxon>
        <taxon>Bacteroidota</taxon>
        <taxon>Chitinophagia</taxon>
        <taxon>Chitinophagales</taxon>
        <taxon>Chitinophagaceae</taxon>
        <taxon>Terrimonas</taxon>
    </lineage>
</organism>
<feature type="signal peptide" evidence="1">
    <location>
        <begin position="1"/>
        <end position="24"/>
    </location>
</feature>
<evidence type="ECO:0000313" key="2">
    <source>
        <dbReference type="EMBL" id="MFD2921748.1"/>
    </source>
</evidence>